<organism evidence="4 5">
    <name type="scientific">Ramlibacter albus</name>
    <dbReference type="NCBI Taxonomy" id="2079448"/>
    <lineage>
        <taxon>Bacteria</taxon>
        <taxon>Pseudomonadati</taxon>
        <taxon>Pseudomonadota</taxon>
        <taxon>Betaproteobacteria</taxon>
        <taxon>Burkholderiales</taxon>
        <taxon>Comamonadaceae</taxon>
        <taxon>Ramlibacter</taxon>
    </lineage>
</organism>
<comment type="similarity">
    <text evidence="1">Belongs to the 4-oxalocrotonate tautomerase family.</text>
</comment>
<dbReference type="InterPro" id="IPR014347">
    <property type="entry name" value="Tautomerase/MIF_sf"/>
</dbReference>
<dbReference type="PANTHER" id="PTHR35530">
    <property type="entry name" value="TAUTOMERASE-RELATED"/>
    <property type="match status" value="1"/>
</dbReference>
<dbReference type="Gene3D" id="3.30.429.10">
    <property type="entry name" value="Macrophage Migration Inhibitory Factor"/>
    <property type="match status" value="1"/>
</dbReference>
<dbReference type="Proteomes" id="UP000596827">
    <property type="component" value="Unassembled WGS sequence"/>
</dbReference>
<evidence type="ECO:0000313" key="5">
    <source>
        <dbReference type="Proteomes" id="UP000596827"/>
    </source>
</evidence>
<dbReference type="EMBL" id="JACORU010000008">
    <property type="protein sequence ID" value="MBC5766823.1"/>
    <property type="molecule type" value="Genomic_DNA"/>
</dbReference>
<dbReference type="Pfam" id="PF01361">
    <property type="entry name" value="Tautomerase"/>
    <property type="match status" value="1"/>
</dbReference>
<gene>
    <name evidence="4" type="ORF">H8R02_20325</name>
</gene>
<dbReference type="GO" id="GO:0016853">
    <property type="term" value="F:isomerase activity"/>
    <property type="evidence" value="ECO:0007669"/>
    <property type="project" value="UniProtKB-KW"/>
</dbReference>
<sequence length="271" mass="30086">MRGIQPHDAAAPAEAGDRRLVHVAAVGAGPLERAVEVGHHLRVGHLGHHLGHQLADLAVLAGVALARVQLRRDREVPRLREAARGVGDVFVHAEDFLHDQHHGQTCLARRCGAIRGHLEAVHLVGDLARHEPVGRRLDGRLRHHGARRRCIAHAQRRFQRGAARRALGARAGHQRIEFLLQIVTQHHWTPRCWKQGVYSSAQGENTMPTIRVDMFEGRTPEQKREFVKALTQACVTALGSKPESVDVILYDIKPSDWATGGELWSEKKKSG</sequence>
<evidence type="ECO:0000256" key="1">
    <source>
        <dbReference type="ARBA" id="ARBA00006723"/>
    </source>
</evidence>
<evidence type="ECO:0000256" key="2">
    <source>
        <dbReference type="ARBA" id="ARBA00023235"/>
    </source>
</evidence>
<accession>A0A923S4E1</accession>
<reference evidence="4" key="1">
    <citation type="submission" date="2020-08" db="EMBL/GenBank/DDBJ databases">
        <title>Ramlibacter sp. GTP1 16S ribosomal RNA gene genome sequencing and assembly.</title>
        <authorList>
            <person name="Kang M."/>
        </authorList>
    </citation>
    <scope>NUCLEOTIDE SEQUENCE</scope>
    <source>
        <strain evidence="4">GTP1</strain>
    </source>
</reference>
<dbReference type="PANTHER" id="PTHR35530:SF1">
    <property type="entry name" value="2-HYDROXYMUCONATE TAUTOMERASE"/>
    <property type="match status" value="1"/>
</dbReference>
<dbReference type="NCBIfam" id="NF001966">
    <property type="entry name" value="PRK00745.1"/>
    <property type="match status" value="1"/>
</dbReference>
<dbReference type="AlphaFoldDB" id="A0A923S4E1"/>
<dbReference type="SUPFAM" id="SSF55331">
    <property type="entry name" value="Tautomerase/MIF"/>
    <property type="match status" value="1"/>
</dbReference>
<feature type="domain" description="4-oxalocrotonate tautomerase-like" evidence="3">
    <location>
        <begin position="208"/>
        <end position="264"/>
    </location>
</feature>
<evidence type="ECO:0000259" key="3">
    <source>
        <dbReference type="Pfam" id="PF01361"/>
    </source>
</evidence>
<keyword evidence="5" id="KW-1185">Reference proteome</keyword>
<evidence type="ECO:0000313" key="4">
    <source>
        <dbReference type="EMBL" id="MBC5766823.1"/>
    </source>
</evidence>
<protein>
    <submittedName>
        <fullName evidence="4">4-oxalocrotonate tautomerase</fullName>
    </submittedName>
</protein>
<proteinExistence type="inferred from homology"/>
<comment type="caution">
    <text evidence="4">The sequence shown here is derived from an EMBL/GenBank/DDBJ whole genome shotgun (WGS) entry which is preliminary data.</text>
</comment>
<dbReference type="InterPro" id="IPR004370">
    <property type="entry name" value="4-OT-like_dom"/>
</dbReference>
<name>A0A923S4E1_9BURK</name>
<keyword evidence="2" id="KW-0413">Isomerase</keyword>